<dbReference type="Pfam" id="PF00561">
    <property type="entry name" value="Abhydrolase_1"/>
    <property type="match status" value="1"/>
</dbReference>
<dbReference type="SUPFAM" id="SSF53474">
    <property type="entry name" value="alpha/beta-Hydrolases"/>
    <property type="match status" value="1"/>
</dbReference>
<dbReference type="PRINTS" id="PR00412">
    <property type="entry name" value="EPOXHYDRLASE"/>
</dbReference>
<keyword evidence="3" id="KW-1185">Reference proteome</keyword>
<dbReference type="PRINTS" id="PR00111">
    <property type="entry name" value="ABHYDROLASE"/>
</dbReference>
<feature type="domain" description="AB hydrolase-1" evidence="1">
    <location>
        <begin position="31"/>
        <end position="281"/>
    </location>
</feature>
<keyword evidence="2" id="KW-0378">Hydrolase</keyword>
<evidence type="ECO:0000259" key="1">
    <source>
        <dbReference type="Pfam" id="PF00561"/>
    </source>
</evidence>
<dbReference type="InterPro" id="IPR029058">
    <property type="entry name" value="AB_hydrolase_fold"/>
</dbReference>
<dbReference type="Proteomes" id="UP000028302">
    <property type="component" value="Unassembled WGS sequence"/>
</dbReference>
<protein>
    <submittedName>
        <fullName evidence="2">Hydrolase</fullName>
    </submittedName>
</protein>
<dbReference type="STRING" id="1304275.C41B8_00400"/>
<dbReference type="GO" id="GO:0016020">
    <property type="term" value="C:membrane"/>
    <property type="evidence" value="ECO:0007669"/>
    <property type="project" value="TreeGrafter"/>
</dbReference>
<dbReference type="PANTHER" id="PTHR43798:SF33">
    <property type="entry name" value="HYDROLASE, PUTATIVE (AFU_ORTHOLOGUE AFUA_2G14860)-RELATED"/>
    <property type="match status" value="1"/>
</dbReference>
<dbReference type="Gene3D" id="3.40.50.1820">
    <property type="entry name" value="alpha/beta hydrolase"/>
    <property type="match status" value="1"/>
</dbReference>
<dbReference type="GO" id="GO:0016787">
    <property type="term" value="F:hydrolase activity"/>
    <property type="evidence" value="ECO:0007669"/>
    <property type="project" value="UniProtKB-KW"/>
</dbReference>
<dbReference type="eggNOG" id="COG2267">
    <property type="taxonomic scope" value="Bacteria"/>
</dbReference>
<organism evidence="2 3">
    <name type="scientific">Salinisphaera hydrothermalis (strain C41B8)</name>
    <dbReference type="NCBI Taxonomy" id="1304275"/>
    <lineage>
        <taxon>Bacteria</taxon>
        <taxon>Pseudomonadati</taxon>
        <taxon>Pseudomonadota</taxon>
        <taxon>Gammaproteobacteria</taxon>
        <taxon>Salinisphaerales</taxon>
        <taxon>Salinisphaeraceae</taxon>
        <taxon>Salinisphaera</taxon>
    </lineage>
</organism>
<evidence type="ECO:0000313" key="2">
    <source>
        <dbReference type="EMBL" id="KEZ79163.1"/>
    </source>
</evidence>
<name>A0A084IR29_SALHC</name>
<dbReference type="InterPro" id="IPR000073">
    <property type="entry name" value="AB_hydrolase_1"/>
</dbReference>
<comment type="caution">
    <text evidence="2">The sequence shown here is derived from an EMBL/GenBank/DDBJ whole genome shotgun (WGS) entry which is preliminary data.</text>
</comment>
<proteinExistence type="predicted"/>
<gene>
    <name evidence="2" type="ORF">C41B8_00400</name>
</gene>
<dbReference type="EMBL" id="APNK01000001">
    <property type="protein sequence ID" value="KEZ79163.1"/>
    <property type="molecule type" value="Genomic_DNA"/>
</dbReference>
<dbReference type="PANTHER" id="PTHR43798">
    <property type="entry name" value="MONOACYLGLYCEROL LIPASE"/>
    <property type="match status" value="1"/>
</dbReference>
<dbReference type="AlphaFoldDB" id="A0A084IR29"/>
<sequence length="300" mass="32847">MHDGFLASLERRVIDDRVQAFRRFGPRDGRPLVLLHGLMDNSAGFAPLLAALEADAPLEHDVIAPDWRGHGDSDATPGAYWFPNYLADLEALLDTLGVTEPAVLVGHSMGGQVASLYAGARPDRVAGLVTLDSLNVPDSDAADAPARYRDWLDTLAHGAAAAERVYDSIDAFAGRLARRYPELDAATRYYLAESWLRPIADGRWQLRADPAHRRRMPYGFRADEAAALWREVRCPVLCIDGGRSPATSFVSAETLAARRACFARIGHRTLAGCGHMLHLQDAPAVAAELRSFVRRLDADR</sequence>
<evidence type="ECO:0000313" key="3">
    <source>
        <dbReference type="Proteomes" id="UP000028302"/>
    </source>
</evidence>
<dbReference type="InterPro" id="IPR050266">
    <property type="entry name" value="AB_hydrolase_sf"/>
</dbReference>
<dbReference type="InterPro" id="IPR000639">
    <property type="entry name" value="Epox_hydrolase-like"/>
</dbReference>
<accession>A0A084IR29</accession>
<reference evidence="2 3" key="1">
    <citation type="submission" date="2013-03" db="EMBL/GenBank/DDBJ databases">
        <title>Salinisphaera hydrothermalis C41B8 Genome Sequencing.</title>
        <authorList>
            <person name="Li C."/>
            <person name="Lai Q."/>
            <person name="Shao Z."/>
        </authorList>
    </citation>
    <scope>NUCLEOTIDE SEQUENCE [LARGE SCALE GENOMIC DNA]</scope>
    <source>
        <strain evidence="2 3">C41B8</strain>
    </source>
</reference>